<reference evidence="8 9" key="1">
    <citation type="submission" date="2024-02" db="EMBL/GenBank/DDBJ databases">
        <title>A chromosome-level genome assembly of Drosophila madeirensis, a fruit fly species endemic to Madeira island.</title>
        <authorList>
            <person name="Tomihara K."/>
            <person name="Llopart A."/>
            <person name="Yamamoto D."/>
        </authorList>
    </citation>
    <scope>NUCLEOTIDE SEQUENCE [LARGE SCALE GENOMIC DNA]</scope>
    <source>
        <strain evidence="8 9">RF1</strain>
    </source>
</reference>
<feature type="domain" description="Peptidase S1" evidence="7">
    <location>
        <begin position="97"/>
        <end position="291"/>
    </location>
</feature>
<dbReference type="GO" id="GO:0004252">
    <property type="term" value="F:serine-type endopeptidase activity"/>
    <property type="evidence" value="ECO:0007669"/>
    <property type="project" value="InterPro"/>
</dbReference>
<dbReference type="Gene3D" id="2.40.10.10">
    <property type="entry name" value="Trypsin-like serine proteases"/>
    <property type="match status" value="2"/>
</dbReference>
<sequence>MLLIRLLLVLFWNTVRATQSGKPIPQFMVGEVPAKGEPYQIVRIIEYVVPHPYEPPVKNREATDVEDSLEIIAPHIENQFMTTAKPTVSTNFIVKIYPLMGLVCTGALISRRLVLTSAQCFPVNRGPVPEQYMVQVASSAMYELDTIVIGPSSDLDRDMALMVLRISVEEPEAQPVALCDVPPKRGDNVVMYMSKQLPRFLRTHVVSNRICKNTFASIDAAYITETMFCSHNSNKRKDCQTTMGDPLVHEERLCGINIYGPRCVDGAINGDLYANVFKAEEHLQSMIGRYK</sequence>
<keyword evidence="3" id="KW-0378">Hydrolase</keyword>
<dbReference type="PROSITE" id="PS50240">
    <property type="entry name" value="TRYPSIN_DOM"/>
    <property type="match status" value="1"/>
</dbReference>
<feature type="chain" id="PRO_5043437458" evidence="6">
    <location>
        <begin position="18"/>
        <end position="291"/>
    </location>
</feature>
<evidence type="ECO:0000256" key="1">
    <source>
        <dbReference type="ARBA" id="ARBA00022670"/>
    </source>
</evidence>
<keyword evidence="1" id="KW-0645">Protease</keyword>
<dbReference type="InterPro" id="IPR043504">
    <property type="entry name" value="Peptidase_S1_PA_chymotrypsin"/>
</dbReference>
<dbReference type="Proteomes" id="UP001500889">
    <property type="component" value="Chromosome O"/>
</dbReference>
<evidence type="ECO:0000256" key="3">
    <source>
        <dbReference type="ARBA" id="ARBA00022801"/>
    </source>
</evidence>
<evidence type="ECO:0000256" key="5">
    <source>
        <dbReference type="ARBA" id="ARBA00023157"/>
    </source>
</evidence>
<keyword evidence="4" id="KW-0720">Serine protease</keyword>
<dbReference type="EMBL" id="AP029263">
    <property type="protein sequence ID" value="BFF92392.1"/>
    <property type="molecule type" value="Genomic_DNA"/>
</dbReference>
<dbReference type="PANTHER" id="PTHR24276:SF94">
    <property type="entry name" value="AT20289P-RELATED"/>
    <property type="match status" value="1"/>
</dbReference>
<dbReference type="SUPFAM" id="SSF50494">
    <property type="entry name" value="Trypsin-like serine proteases"/>
    <property type="match status" value="1"/>
</dbReference>
<accession>A0AAU9F9L3</accession>
<evidence type="ECO:0000259" key="7">
    <source>
        <dbReference type="PROSITE" id="PS50240"/>
    </source>
</evidence>
<protein>
    <submittedName>
        <fullName evidence="8">Trypsin II-P29</fullName>
    </submittedName>
</protein>
<evidence type="ECO:0000313" key="8">
    <source>
        <dbReference type="EMBL" id="BFF92392.1"/>
    </source>
</evidence>
<keyword evidence="5" id="KW-1015">Disulfide bond</keyword>
<keyword evidence="9" id="KW-1185">Reference proteome</keyword>
<evidence type="ECO:0000256" key="4">
    <source>
        <dbReference type="ARBA" id="ARBA00022825"/>
    </source>
</evidence>
<dbReference type="PANTHER" id="PTHR24276">
    <property type="entry name" value="POLYSERASE-RELATED"/>
    <property type="match status" value="1"/>
</dbReference>
<evidence type="ECO:0000256" key="6">
    <source>
        <dbReference type="SAM" id="SignalP"/>
    </source>
</evidence>
<feature type="signal peptide" evidence="6">
    <location>
        <begin position="1"/>
        <end position="17"/>
    </location>
</feature>
<organism evidence="8 9">
    <name type="scientific">Drosophila madeirensis</name>
    <name type="common">Fruit fly</name>
    <dbReference type="NCBI Taxonomy" id="30013"/>
    <lineage>
        <taxon>Eukaryota</taxon>
        <taxon>Metazoa</taxon>
        <taxon>Ecdysozoa</taxon>
        <taxon>Arthropoda</taxon>
        <taxon>Hexapoda</taxon>
        <taxon>Insecta</taxon>
        <taxon>Pterygota</taxon>
        <taxon>Neoptera</taxon>
        <taxon>Endopterygota</taxon>
        <taxon>Diptera</taxon>
        <taxon>Brachycera</taxon>
        <taxon>Muscomorpha</taxon>
        <taxon>Ephydroidea</taxon>
        <taxon>Drosophilidae</taxon>
        <taxon>Drosophila</taxon>
        <taxon>Sophophora</taxon>
    </lineage>
</organism>
<dbReference type="GO" id="GO:0006508">
    <property type="term" value="P:proteolysis"/>
    <property type="evidence" value="ECO:0007669"/>
    <property type="project" value="UniProtKB-KW"/>
</dbReference>
<gene>
    <name evidence="8" type="ORF">DMAD_10462</name>
</gene>
<evidence type="ECO:0000313" key="9">
    <source>
        <dbReference type="Proteomes" id="UP001500889"/>
    </source>
</evidence>
<dbReference type="Pfam" id="PF00089">
    <property type="entry name" value="Trypsin"/>
    <property type="match status" value="1"/>
</dbReference>
<proteinExistence type="predicted"/>
<dbReference type="InterPro" id="IPR009003">
    <property type="entry name" value="Peptidase_S1_PA"/>
</dbReference>
<evidence type="ECO:0000256" key="2">
    <source>
        <dbReference type="ARBA" id="ARBA00022729"/>
    </source>
</evidence>
<dbReference type="AlphaFoldDB" id="A0AAU9F9L3"/>
<keyword evidence="2 6" id="KW-0732">Signal</keyword>
<name>A0AAU9F9L3_DROMD</name>
<dbReference type="InterPro" id="IPR001254">
    <property type="entry name" value="Trypsin_dom"/>
</dbReference>
<dbReference type="InterPro" id="IPR050430">
    <property type="entry name" value="Peptidase_S1"/>
</dbReference>